<dbReference type="Proteomes" id="UP000799755">
    <property type="component" value="Unassembled WGS sequence"/>
</dbReference>
<keyword evidence="2" id="KW-1185">Reference proteome</keyword>
<organism evidence="1 2">
    <name type="scientific">Lindgomyces ingoldianus</name>
    <dbReference type="NCBI Taxonomy" id="673940"/>
    <lineage>
        <taxon>Eukaryota</taxon>
        <taxon>Fungi</taxon>
        <taxon>Dikarya</taxon>
        <taxon>Ascomycota</taxon>
        <taxon>Pezizomycotina</taxon>
        <taxon>Dothideomycetes</taxon>
        <taxon>Pleosporomycetidae</taxon>
        <taxon>Pleosporales</taxon>
        <taxon>Lindgomycetaceae</taxon>
        <taxon>Lindgomyces</taxon>
    </lineage>
</organism>
<sequence length="295" mass="32988">MTKTQKQGMVDQREGLMHGLDMSKPMRSKILPNHQDHDQKSQVSAHLAHVVSKLCAIPKTGTHIGRHREHQSPPTDISWDGASAATESYHCSSKYLLRGLFLPSRLRLVLTVITKCWHGFQSTSINHETAISSHKLNEAGRRSIRLFTEYGSLRWYQPKNRSLIGISPLFGFCPPMCMPIERVTSEELANSEFCKCAQGNLTTYYISTPKAGVAPNQCPKSDLVLCYPHLRKTLSSSMPHLIIFQVFSAHRPCPIHLPQISFALISSNDTLGHLSGVTLPLKPYRLHIMGTLSRG</sequence>
<gene>
    <name evidence="1" type="ORF">BDR25DRAFT_358552</name>
</gene>
<proteinExistence type="predicted"/>
<evidence type="ECO:0000313" key="1">
    <source>
        <dbReference type="EMBL" id="KAF2467427.1"/>
    </source>
</evidence>
<reference evidence="1" key="1">
    <citation type="journal article" date="2020" name="Stud. Mycol.">
        <title>101 Dothideomycetes genomes: a test case for predicting lifestyles and emergence of pathogens.</title>
        <authorList>
            <person name="Haridas S."/>
            <person name="Albert R."/>
            <person name="Binder M."/>
            <person name="Bloem J."/>
            <person name="Labutti K."/>
            <person name="Salamov A."/>
            <person name="Andreopoulos B."/>
            <person name="Baker S."/>
            <person name="Barry K."/>
            <person name="Bills G."/>
            <person name="Bluhm B."/>
            <person name="Cannon C."/>
            <person name="Castanera R."/>
            <person name="Culley D."/>
            <person name="Daum C."/>
            <person name="Ezra D."/>
            <person name="Gonzalez J."/>
            <person name="Henrissat B."/>
            <person name="Kuo A."/>
            <person name="Liang C."/>
            <person name="Lipzen A."/>
            <person name="Lutzoni F."/>
            <person name="Magnuson J."/>
            <person name="Mondo S."/>
            <person name="Nolan M."/>
            <person name="Ohm R."/>
            <person name="Pangilinan J."/>
            <person name="Park H.-J."/>
            <person name="Ramirez L."/>
            <person name="Alfaro M."/>
            <person name="Sun H."/>
            <person name="Tritt A."/>
            <person name="Yoshinaga Y."/>
            <person name="Zwiers L.-H."/>
            <person name="Turgeon B."/>
            <person name="Goodwin S."/>
            <person name="Spatafora J."/>
            <person name="Crous P."/>
            <person name="Grigoriev I."/>
        </authorList>
    </citation>
    <scope>NUCLEOTIDE SEQUENCE</scope>
    <source>
        <strain evidence="1">ATCC 200398</strain>
    </source>
</reference>
<evidence type="ECO:0000313" key="2">
    <source>
        <dbReference type="Proteomes" id="UP000799755"/>
    </source>
</evidence>
<comment type="caution">
    <text evidence="1">The sequence shown here is derived from an EMBL/GenBank/DDBJ whole genome shotgun (WGS) entry which is preliminary data.</text>
</comment>
<dbReference type="EMBL" id="MU003520">
    <property type="protein sequence ID" value="KAF2467427.1"/>
    <property type="molecule type" value="Genomic_DNA"/>
</dbReference>
<accession>A0ACB6QM88</accession>
<name>A0ACB6QM88_9PLEO</name>
<protein>
    <submittedName>
        <fullName evidence="1">Uncharacterized protein</fullName>
    </submittedName>
</protein>